<name>A0A9W4JVC5_9EURO</name>
<dbReference type="OrthoDB" id="6499973at2759"/>
<accession>A0A9W4JVC5</accession>
<dbReference type="PANTHER" id="PTHR47843">
    <property type="entry name" value="BTB DOMAIN-CONTAINING PROTEIN-RELATED"/>
    <property type="match status" value="1"/>
</dbReference>
<comment type="caution">
    <text evidence="3">The sequence shown here is derived from an EMBL/GenBank/DDBJ whole genome shotgun (WGS) entry which is preliminary data.</text>
</comment>
<reference evidence="3" key="1">
    <citation type="submission" date="2021-07" db="EMBL/GenBank/DDBJ databases">
        <authorList>
            <person name="Branca A.L. A."/>
        </authorList>
    </citation>
    <scope>NUCLEOTIDE SEQUENCE</scope>
</reference>
<dbReference type="AlphaFoldDB" id="A0A9W4JVC5"/>
<protein>
    <recommendedName>
        <fullName evidence="2">BTB domain-containing protein</fullName>
    </recommendedName>
</protein>
<organism evidence="3 4">
    <name type="scientific">Penicillium salamii</name>
    <dbReference type="NCBI Taxonomy" id="1612424"/>
    <lineage>
        <taxon>Eukaryota</taxon>
        <taxon>Fungi</taxon>
        <taxon>Dikarya</taxon>
        <taxon>Ascomycota</taxon>
        <taxon>Pezizomycotina</taxon>
        <taxon>Eurotiomycetes</taxon>
        <taxon>Eurotiomycetidae</taxon>
        <taxon>Eurotiales</taxon>
        <taxon>Aspergillaceae</taxon>
        <taxon>Penicillium</taxon>
    </lineage>
</organism>
<proteinExistence type="predicted"/>
<evidence type="ECO:0000313" key="3">
    <source>
        <dbReference type="EMBL" id="CAG8414755.1"/>
    </source>
</evidence>
<evidence type="ECO:0000313" key="4">
    <source>
        <dbReference type="Proteomes" id="UP001152646"/>
    </source>
</evidence>
<feature type="region of interest" description="Disordered" evidence="1">
    <location>
        <begin position="164"/>
        <end position="186"/>
    </location>
</feature>
<dbReference type="Pfam" id="PF00651">
    <property type="entry name" value="BTB"/>
    <property type="match status" value="1"/>
</dbReference>
<dbReference type="InterPro" id="IPR000210">
    <property type="entry name" value="BTB/POZ_dom"/>
</dbReference>
<dbReference type="Gene3D" id="3.30.710.10">
    <property type="entry name" value="Potassium Channel Kv1.1, Chain A"/>
    <property type="match status" value="1"/>
</dbReference>
<feature type="compositionally biased region" description="Polar residues" evidence="1">
    <location>
        <begin position="177"/>
        <end position="186"/>
    </location>
</feature>
<dbReference type="PROSITE" id="PS50097">
    <property type="entry name" value="BTB"/>
    <property type="match status" value="1"/>
</dbReference>
<feature type="domain" description="BTB" evidence="2">
    <location>
        <begin position="91"/>
        <end position="157"/>
    </location>
</feature>
<evidence type="ECO:0000256" key="1">
    <source>
        <dbReference type="SAM" id="MobiDB-lite"/>
    </source>
</evidence>
<sequence>MMASNSKTGKQAQPPKTGIVTKTLLNNVGRHSKTLLLLALTSLVHFRFPFSLLSTFSTSTLHFHFHFTLHKLPIYYNMDTNFEVTTSPIFTILVGPDKKKAYIHSAMLANTSDVLNALVHGGMKEAKEKKVEWPHVDEETFSRFFQFVYGRDYVVPSPIVLSIPEDADNSHPENDDTNPSPEESDWNRTFSLQENWPEFGPLYIQSYEDHHWVDDEFPHAQITWQPSPTYANQDWTPFFTKQVQLYVVADMYLVEPLIRLVLLRTYSFLRQFELLETNMDTVIDFIYLVYENTAPRYGDRVDRMRDLVARYVAVVARAFEKYEAFTQLLEDHGDFAADLWRVAWGH</sequence>
<evidence type="ECO:0000259" key="2">
    <source>
        <dbReference type="PROSITE" id="PS50097"/>
    </source>
</evidence>
<dbReference type="EMBL" id="CAJVPA010000228">
    <property type="protein sequence ID" value="CAG8414755.1"/>
    <property type="molecule type" value="Genomic_DNA"/>
</dbReference>
<dbReference type="InterPro" id="IPR011333">
    <property type="entry name" value="SKP1/BTB/POZ_sf"/>
</dbReference>
<dbReference type="Proteomes" id="UP001152646">
    <property type="component" value="Unassembled WGS sequence"/>
</dbReference>
<dbReference type="SUPFAM" id="SSF54695">
    <property type="entry name" value="POZ domain"/>
    <property type="match status" value="1"/>
</dbReference>
<gene>
    <name evidence="3" type="ORF">PSALAMII_LOCUS9569</name>
</gene>